<dbReference type="eggNOG" id="COG3255">
    <property type="taxonomic scope" value="Bacteria"/>
</dbReference>
<dbReference type="EMBL" id="CP000481">
    <property type="protein sequence ID" value="ABK53021.1"/>
    <property type="molecule type" value="Genomic_DNA"/>
</dbReference>
<dbReference type="Gene3D" id="3.30.1050.10">
    <property type="entry name" value="SCP2 sterol-binding domain"/>
    <property type="match status" value="1"/>
</dbReference>
<name>A0LUB1_ACIC1</name>
<proteinExistence type="predicted"/>
<dbReference type="InterPro" id="IPR036527">
    <property type="entry name" value="SCP2_sterol-bd_dom_sf"/>
</dbReference>
<dbReference type="Proteomes" id="UP000008221">
    <property type="component" value="Chromosome"/>
</dbReference>
<protein>
    <recommendedName>
        <fullName evidence="3">SCP2 domain-containing protein</fullName>
    </recommendedName>
</protein>
<evidence type="ECO:0008006" key="3">
    <source>
        <dbReference type="Google" id="ProtNLM"/>
    </source>
</evidence>
<dbReference type="KEGG" id="ace:Acel_1249"/>
<dbReference type="HOGENOM" id="CLU_169722_0_0_11"/>
<reference evidence="1 2" key="1">
    <citation type="journal article" date="2009" name="Genome Res.">
        <title>Complete genome of the cellulolytic thermophile Acidothermus cellulolyticus 11B provides insights into its ecophysiological and evolutionary adaptations.</title>
        <authorList>
            <person name="Barabote R.D."/>
            <person name="Xie G."/>
            <person name="Leu D.H."/>
            <person name="Normand P."/>
            <person name="Necsulea A."/>
            <person name="Daubin V."/>
            <person name="Medigue C."/>
            <person name="Adney W.S."/>
            <person name="Xu X.C."/>
            <person name="Lapidus A."/>
            <person name="Parales R.E."/>
            <person name="Detter C."/>
            <person name="Pujic P."/>
            <person name="Bruce D."/>
            <person name="Lavire C."/>
            <person name="Challacombe J.F."/>
            <person name="Brettin T.S."/>
            <person name="Berry A.M."/>
        </authorList>
    </citation>
    <scope>NUCLEOTIDE SEQUENCE [LARGE SCALE GENOMIC DNA]</scope>
    <source>
        <strain evidence="2">ATCC 43068 / DSM 8971 / 11B</strain>
    </source>
</reference>
<accession>A0LUB1</accession>
<keyword evidence="2" id="KW-1185">Reference proteome</keyword>
<gene>
    <name evidence="1" type="ordered locus">Acel_1249</name>
</gene>
<evidence type="ECO:0000313" key="2">
    <source>
        <dbReference type="Proteomes" id="UP000008221"/>
    </source>
</evidence>
<dbReference type="STRING" id="351607.Acel_1249"/>
<dbReference type="AlphaFoldDB" id="A0LUB1"/>
<dbReference type="SUPFAM" id="SSF55718">
    <property type="entry name" value="SCP-like"/>
    <property type="match status" value="1"/>
</dbReference>
<evidence type="ECO:0000313" key="1">
    <source>
        <dbReference type="EMBL" id="ABK53021.1"/>
    </source>
</evidence>
<dbReference type="InParanoid" id="A0LUB1"/>
<organism evidence="1 2">
    <name type="scientific">Acidothermus cellulolyticus (strain ATCC 43068 / DSM 8971 / 11B)</name>
    <dbReference type="NCBI Taxonomy" id="351607"/>
    <lineage>
        <taxon>Bacteria</taxon>
        <taxon>Bacillati</taxon>
        <taxon>Actinomycetota</taxon>
        <taxon>Actinomycetes</taxon>
        <taxon>Acidothermales</taxon>
        <taxon>Acidothermaceae</taxon>
        <taxon>Acidothermus</taxon>
    </lineage>
</organism>
<sequence length="113" mass="12246">MVATVDQCRAAVLRLAERIATDKRAAGFDRTISAAVTDLGVVFHGRLRDGVLQEISTHPATDAVPAAQVRLELRGDDLLALASGRLSFVESWLTGRIRIQASLGDLLQLRKLL</sequence>